<keyword evidence="3" id="KW-1185">Reference proteome</keyword>
<dbReference type="EMBL" id="JASPKY010000269">
    <property type="protein sequence ID" value="KAK9712026.1"/>
    <property type="molecule type" value="Genomic_DNA"/>
</dbReference>
<name>A0AAW1K2L9_POPJA</name>
<evidence type="ECO:0000313" key="3">
    <source>
        <dbReference type="Proteomes" id="UP001458880"/>
    </source>
</evidence>
<dbReference type="AlphaFoldDB" id="A0AAW1K2L9"/>
<evidence type="ECO:0000256" key="1">
    <source>
        <dbReference type="SAM" id="Phobius"/>
    </source>
</evidence>
<evidence type="ECO:0000313" key="2">
    <source>
        <dbReference type="EMBL" id="KAK9712026.1"/>
    </source>
</evidence>
<protein>
    <submittedName>
        <fullName evidence="2">Uncharacterized protein</fullName>
    </submittedName>
</protein>
<accession>A0AAW1K2L9</accession>
<feature type="transmembrane region" description="Helical" evidence="1">
    <location>
        <begin position="1029"/>
        <end position="1046"/>
    </location>
</feature>
<comment type="caution">
    <text evidence="2">The sequence shown here is derived from an EMBL/GenBank/DDBJ whole genome shotgun (WGS) entry which is preliminary data.</text>
</comment>
<reference evidence="2 3" key="1">
    <citation type="journal article" date="2024" name="BMC Genomics">
        <title>De novo assembly and annotation of Popillia japonica's genome with initial clues to its potential as an invasive pest.</title>
        <authorList>
            <person name="Cucini C."/>
            <person name="Boschi S."/>
            <person name="Funari R."/>
            <person name="Cardaioli E."/>
            <person name="Iannotti N."/>
            <person name="Marturano G."/>
            <person name="Paoli F."/>
            <person name="Bruttini M."/>
            <person name="Carapelli A."/>
            <person name="Frati F."/>
            <person name="Nardi F."/>
        </authorList>
    </citation>
    <scope>NUCLEOTIDE SEQUENCE [LARGE SCALE GENOMIC DNA]</scope>
    <source>
        <strain evidence="2">DMR45628</strain>
    </source>
</reference>
<dbReference type="Proteomes" id="UP001458880">
    <property type="component" value="Unassembled WGS sequence"/>
</dbReference>
<proteinExistence type="predicted"/>
<keyword evidence="1" id="KW-1133">Transmembrane helix</keyword>
<gene>
    <name evidence="2" type="ORF">QE152_g25113</name>
</gene>
<organism evidence="2 3">
    <name type="scientific">Popillia japonica</name>
    <name type="common">Japanese beetle</name>
    <dbReference type="NCBI Taxonomy" id="7064"/>
    <lineage>
        <taxon>Eukaryota</taxon>
        <taxon>Metazoa</taxon>
        <taxon>Ecdysozoa</taxon>
        <taxon>Arthropoda</taxon>
        <taxon>Hexapoda</taxon>
        <taxon>Insecta</taxon>
        <taxon>Pterygota</taxon>
        <taxon>Neoptera</taxon>
        <taxon>Endopterygota</taxon>
        <taxon>Coleoptera</taxon>
        <taxon>Polyphaga</taxon>
        <taxon>Scarabaeiformia</taxon>
        <taxon>Scarabaeidae</taxon>
        <taxon>Rutelinae</taxon>
        <taxon>Popillia</taxon>
    </lineage>
</organism>
<keyword evidence="1" id="KW-0812">Transmembrane</keyword>
<sequence>MAYIQEDFLQSIAEHEPETQSDGFIAFIFFSKTENNTSFNGVGFRIPQYCNRNGIPPLKVYFDTLPASNWMSFGLFQIPNKNTTYSTCLIERMSYISLNISTNHYYRSYESVRYCPPATFEMGPDRIEFEIATMDSLIFPKSFHFDEDLNVLVTFCRFNHLHKFDIIPSNPVDMLPLITNQTLMLYQNLRNSFYVDYTNLSFQLNSRTTFIDVYLYFANAFAFNFYGERSMEVFHNGVKRLQAQAKYSRQITHLAVMTKLFARTYSADNTAWYNESSTFVLGSITNKNKNISGVVLYSDNTIEHLTSTSSTKEFMIDDNIDAIVQLSNHWQDAWINSQIASDPRIQLLRQFAEIHQLKFNTQPEESFHFVNTTDSVLEYPLLTLQNASSSIITMTGDIKLTSHGTPHFYKAYVLLFFRQKYIYYIIQGNMYEKCPVVTWFKFLLYLKKPFYILERGFFWKETDIVFNIWNPFQTGIVGFGVGRNLNFNLIYRNRTSEIDTRNQDIMAYIQEDFLQSIAEHEPETQSDGFIAFIFFSKTENNTSFNGVGFRIPQYCNRNGIPPLKVYFDTLPASNWMSFGLFQIPNKNTTYSTCLIERMSYISLNISTNHYYRSYESVRYCPPATFEMGPDRIEFEIATMDSLIFPKSFHFDEDLNVLVTFCRFNHLHKFDIIPSNPVDMLPLITNQTLMLYQNLRNSFYVDYTNLSFQLNSRTTFIDVYLYFANAFAFNFYGERSMEVFHNGVKRLQAQAKYSRQITHLAVMTKLFARTYSADNTAWYNESSTFVLGSITNKNKNISGVVLYSDNTIEHLTSTSSTKEFMIDDNIDAIVQLSNHWQFKELDITILIFTDEFYYKQTNLSKTKIICVHPNVLRSTKKTASFDIYLKILSGTNNGFWFRINTSDLRMMFVYISESNHNLCESNLRWNILNLPINTRSPFTIDAWINSQIASDPWIQQLRYFAKIHQATSNNKKPQEVFYLVADDYPKLEYPRLTLKNVSSSIVTMSGDLAISGYSINLWNAYVLLFVEEKYIYFVGFVLFIFMVLLDLDTRQKWLELLRIKSKVL</sequence>
<keyword evidence="1" id="KW-0472">Membrane</keyword>